<dbReference type="EMBL" id="JBFALK010000014">
    <property type="protein sequence ID" value="MEV0971772.1"/>
    <property type="molecule type" value="Genomic_DNA"/>
</dbReference>
<evidence type="ECO:0000313" key="1">
    <source>
        <dbReference type="EMBL" id="MEV0971772.1"/>
    </source>
</evidence>
<keyword evidence="2" id="KW-1185">Reference proteome</keyword>
<organism evidence="1 2">
    <name type="scientific">Microtetraspora glauca</name>
    <dbReference type="NCBI Taxonomy" id="1996"/>
    <lineage>
        <taxon>Bacteria</taxon>
        <taxon>Bacillati</taxon>
        <taxon>Actinomycetota</taxon>
        <taxon>Actinomycetes</taxon>
        <taxon>Streptosporangiales</taxon>
        <taxon>Streptosporangiaceae</taxon>
        <taxon>Microtetraspora</taxon>
    </lineage>
</organism>
<name>A0ABV3GKF8_MICGL</name>
<dbReference type="Proteomes" id="UP001551675">
    <property type="component" value="Unassembled WGS sequence"/>
</dbReference>
<protein>
    <submittedName>
        <fullName evidence="1">Uncharacterized protein</fullName>
    </submittedName>
</protein>
<accession>A0ABV3GKF8</accession>
<reference evidence="1 2" key="1">
    <citation type="submission" date="2024-06" db="EMBL/GenBank/DDBJ databases">
        <title>The Natural Products Discovery Center: Release of the First 8490 Sequenced Strains for Exploring Actinobacteria Biosynthetic Diversity.</title>
        <authorList>
            <person name="Kalkreuter E."/>
            <person name="Kautsar S.A."/>
            <person name="Yang D."/>
            <person name="Bader C.D."/>
            <person name="Teijaro C.N."/>
            <person name="Fluegel L."/>
            <person name="Davis C.M."/>
            <person name="Simpson J.R."/>
            <person name="Lauterbach L."/>
            <person name="Steele A.D."/>
            <person name="Gui C."/>
            <person name="Meng S."/>
            <person name="Li G."/>
            <person name="Viehrig K."/>
            <person name="Ye F."/>
            <person name="Su P."/>
            <person name="Kiefer A.F."/>
            <person name="Nichols A."/>
            <person name="Cepeda A.J."/>
            <person name="Yan W."/>
            <person name="Fan B."/>
            <person name="Jiang Y."/>
            <person name="Adhikari A."/>
            <person name="Zheng C.-J."/>
            <person name="Schuster L."/>
            <person name="Cowan T.M."/>
            <person name="Smanski M.J."/>
            <person name="Chevrette M.G."/>
            <person name="De Carvalho L.P.S."/>
            <person name="Shen B."/>
        </authorList>
    </citation>
    <scope>NUCLEOTIDE SEQUENCE [LARGE SCALE GENOMIC DNA]</scope>
    <source>
        <strain evidence="1 2">NPDC050100</strain>
    </source>
</reference>
<evidence type="ECO:0000313" key="2">
    <source>
        <dbReference type="Proteomes" id="UP001551675"/>
    </source>
</evidence>
<dbReference type="RefSeq" id="WP_061254038.1">
    <property type="nucleotide sequence ID" value="NZ_JBFALK010000014.1"/>
</dbReference>
<proteinExistence type="predicted"/>
<comment type="caution">
    <text evidence="1">The sequence shown here is derived from an EMBL/GenBank/DDBJ whole genome shotgun (WGS) entry which is preliminary data.</text>
</comment>
<sequence>MTRTLKALGDRMLGAILPAATADAAACPYECWCHRWLDHSAWTCTRSNCTTYVSCYECC</sequence>
<gene>
    <name evidence="1" type="ORF">AB0I59_24470</name>
</gene>